<name>A0A1Y1I320_KLENI</name>
<evidence type="ECO:0000259" key="8">
    <source>
        <dbReference type="PROSITE" id="PS50054"/>
    </source>
</evidence>
<evidence type="ECO:0000313" key="10">
    <source>
        <dbReference type="EMBL" id="GAQ83809.1"/>
    </source>
</evidence>
<evidence type="ECO:0000256" key="2">
    <source>
        <dbReference type="ARBA" id="ARBA00013064"/>
    </source>
</evidence>
<evidence type="ECO:0000313" key="11">
    <source>
        <dbReference type="Proteomes" id="UP000054558"/>
    </source>
</evidence>
<dbReference type="CDD" id="cd17657">
    <property type="entry name" value="CDC14_N"/>
    <property type="match status" value="1"/>
</dbReference>
<keyword evidence="11" id="KW-1185">Reference proteome</keyword>
<organism evidence="10 11">
    <name type="scientific">Klebsormidium nitens</name>
    <name type="common">Green alga</name>
    <name type="synonym">Ulothrix nitens</name>
    <dbReference type="NCBI Taxonomy" id="105231"/>
    <lineage>
        <taxon>Eukaryota</taxon>
        <taxon>Viridiplantae</taxon>
        <taxon>Streptophyta</taxon>
        <taxon>Klebsormidiophyceae</taxon>
        <taxon>Klebsormidiales</taxon>
        <taxon>Klebsormidiaceae</taxon>
        <taxon>Klebsormidium</taxon>
    </lineage>
</organism>
<dbReference type="GO" id="GO:0051301">
    <property type="term" value="P:cell division"/>
    <property type="evidence" value="ECO:0007669"/>
    <property type="project" value="UniProtKB-KW"/>
</dbReference>
<proteinExistence type="inferred from homology"/>
<dbReference type="InterPro" id="IPR020422">
    <property type="entry name" value="TYR_PHOSPHATASE_DUAL_dom"/>
</dbReference>
<dbReference type="EC" id="3.1.3.48" evidence="2"/>
<dbReference type="PROSITE" id="PS00383">
    <property type="entry name" value="TYR_PHOSPHATASE_1"/>
    <property type="match status" value="1"/>
</dbReference>
<dbReference type="Gene3D" id="3.90.190.10">
    <property type="entry name" value="Protein tyrosine phosphatase superfamily"/>
    <property type="match status" value="2"/>
</dbReference>
<dbReference type="Pfam" id="PF14671">
    <property type="entry name" value="DSPn"/>
    <property type="match status" value="1"/>
</dbReference>
<keyword evidence="6" id="KW-0131">Cell cycle</keyword>
<dbReference type="GO" id="GO:0007096">
    <property type="term" value="P:regulation of exit from mitosis"/>
    <property type="evidence" value="ECO:0000318"/>
    <property type="project" value="GO_Central"/>
</dbReference>
<evidence type="ECO:0000259" key="9">
    <source>
        <dbReference type="PROSITE" id="PS50056"/>
    </source>
</evidence>
<protein>
    <recommendedName>
        <fullName evidence="2">protein-tyrosine-phosphatase</fullName>
        <ecNumber evidence="2">3.1.3.48</ecNumber>
    </recommendedName>
</protein>
<dbReference type="GO" id="GO:0004725">
    <property type="term" value="F:protein tyrosine phosphatase activity"/>
    <property type="evidence" value="ECO:0000318"/>
    <property type="project" value="GO_Central"/>
</dbReference>
<keyword evidence="5" id="KW-0904">Protein phosphatase</keyword>
<dbReference type="CDD" id="cd14499">
    <property type="entry name" value="CDC14_C"/>
    <property type="match status" value="1"/>
</dbReference>
<keyword evidence="3" id="KW-0132">Cell division</keyword>
<dbReference type="InterPro" id="IPR016130">
    <property type="entry name" value="Tyr_Pase_AS"/>
</dbReference>
<dbReference type="InterPro" id="IPR044506">
    <property type="entry name" value="CDC14_C"/>
</dbReference>
<reference evidence="10 11" key="1">
    <citation type="journal article" date="2014" name="Nat. Commun.">
        <title>Klebsormidium flaccidum genome reveals primary factors for plant terrestrial adaptation.</title>
        <authorList>
            <person name="Hori K."/>
            <person name="Maruyama F."/>
            <person name="Fujisawa T."/>
            <person name="Togashi T."/>
            <person name="Yamamoto N."/>
            <person name="Seo M."/>
            <person name="Sato S."/>
            <person name="Yamada T."/>
            <person name="Mori H."/>
            <person name="Tajima N."/>
            <person name="Moriyama T."/>
            <person name="Ikeuchi M."/>
            <person name="Watanabe M."/>
            <person name="Wada H."/>
            <person name="Kobayashi K."/>
            <person name="Saito M."/>
            <person name="Masuda T."/>
            <person name="Sasaki-Sekimoto Y."/>
            <person name="Mashiguchi K."/>
            <person name="Awai K."/>
            <person name="Shimojima M."/>
            <person name="Masuda S."/>
            <person name="Iwai M."/>
            <person name="Nobusawa T."/>
            <person name="Narise T."/>
            <person name="Kondo S."/>
            <person name="Saito H."/>
            <person name="Sato R."/>
            <person name="Murakawa M."/>
            <person name="Ihara Y."/>
            <person name="Oshima-Yamada Y."/>
            <person name="Ohtaka K."/>
            <person name="Satoh M."/>
            <person name="Sonobe K."/>
            <person name="Ishii M."/>
            <person name="Ohtani R."/>
            <person name="Kanamori-Sato M."/>
            <person name="Honoki R."/>
            <person name="Miyazaki D."/>
            <person name="Mochizuki H."/>
            <person name="Umetsu J."/>
            <person name="Higashi K."/>
            <person name="Shibata D."/>
            <person name="Kamiya Y."/>
            <person name="Sato N."/>
            <person name="Nakamura Y."/>
            <person name="Tabata S."/>
            <person name="Ida S."/>
            <person name="Kurokawa K."/>
            <person name="Ohta H."/>
        </authorList>
    </citation>
    <scope>NUCLEOTIDE SEQUENCE [LARGE SCALE GENOMIC DNA]</scope>
    <source>
        <strain evidence="10 11">NIES-2285</strain>
    </source>
</reference>
<feature type="domain" description="Tyrosine-protein phosphatase" evidence="8">
    <location>
        <begin position="183"/>
        <end position="341"/>
    </location>
</feature>
<dbReference type="EMBL" id="DF237112">
    <property type="protein sequence ID" value="GAQ83809.1"/>
    <property type="molecule type" value="Genomic_DNA"/>
</dbReference>
<sequence>MASRDDFANASEVVKGSVYFAVLRRAEFARCSTIASSNVLLNLESDLPHLVYEPFCDDFGPLNLGQTYRFCWKLETLRLEASRLGKKVYFWTTQEAQRKSNAAVLLGAYSVLILSKSPEEAYSSLLPFQPFLPFRDPTTGPSTYHLTVYDCLCALQKATTLGWIEFRNFDISHYEHFEQVENGDLNWIIPGKLLAFSGPQAKRTEIYGYRTLVPEDYLDYFYKTGVTGVVRLNNKVYDRRRFTDHGIAHYELFFPDGSCPSDDIVRRFLKVVETHPGALAVHCKAGLGRTGVLIGCYMMKHYRMTCNEVLGYLRIVRPGMVIGPQQHFLRDIQAAMWKLGDAIAPDLRPVTRGGLDGPAQAWSNPQAGPPATAAAAVTRRISGTRVQAPMGSPYAFGLPRRRSSIGTRGEGEGDAAALRSSSPFTSGTLRQGRPAMRSAHAASYSRRWMGGVSMQTSQATGTTTQTLLELLDKQQVRPSTVARRSSSSAKRASTFSSGQPSAYKETAAPFAGGLIEGGGSVAVATRQRRLSALASLGARATGSSQAPSTISTGQSFKIPRTASAIAASGAAAAHQSGAASRTYGFAYGSQVEAESRQSRSGELGSQPVGVVIRRTINAAGQPRKVAVPVGLVEQDRLMRRTVSQGGLRD</sequence>
<dbReference type="InterPro" id="IPR029021">
    <property type="entry name" value="Prot-tyrosine_phosphatase-like"/>
</dbReference>
<dbReference type="STRING" id="105231.A0A1Y1I320"/>
<gene>
    <name evidence="10" type="ORF">KFL_001630070</name>
</gene>
<feature type="region of interest" description="Disordered" evidence="7">
    <location>
        <begin position="475"/>
        <end position="502"/>
    </location>
</feature>
<feature type="domain" description="Tyrosine specific protein phosphatases" evidence="9">
    <location>
        <begin position="266"/>
        <end position="328"/>
    </location>
</feature>
<evidence type="ECO:0000256" key="3">
    <source>
        <dbReference type="ARBA" id="ARBA00022618"/>
    </source>
</evidence>
<dbReference type="InterPro" id="IPR050561">
    <property type="entry name" value="PTP"/>
</dbReference>
<dbReference type="SUPFAM" id="SSF52799">
    <property type="entry name" value="(Phosphotyrosine protein) phosphatases II"/>
    <property type="match status" value="2"/>
</dbReference>
<dbReference type="Pfam" id="PF00782">
    <property type="entry name" value="DSPc"/>
    <property type="match status" value="1"/>
</dbReference>
<feature type="compositionally biased region" description="Polar residues" evidence="7">
    <location>
        <begin position="419"/>
        <end position="429"/>
    </location>
</feature>
<dbReference type="GO" id="GO:0000226">
    <property type="term" value="P:microtubule cytoskeleton organization"/>
    <property type="evidence" value="ECO:0000318"/>
    <property type="project" value="GO_Central"/>
</dbReference>
<keyword evidence="4" id="KW-0378">Hydrolase</keyword>
<comment type="similarity">
    <text evidence="1">Belongs to the protein-tyrosine phosphatase family. Non-receptor class CDC14 subfamily.</text>
</comment>
<dbReference type="PROSITE" id="PS50056">
    <property type="entry name" value="TYR_PHOSPHATASE_2"/>
    <property type="match status" value="1"/>
</dbReference>
<dbReference type="InterPro" id="IPR003595">
    <property type="entry name" value="Tyr_Pase_cat"/>
</dbReference>
<dbReference type="GO" id="GO:0032467">
    <property type="term" value="P:positive regulation of cytokinesis"/>
    <property type="evidence" value="ECO:0000318"/>
    <property type="project" value="GO_Central"/>
</dbReference>
<dbReference type="InterPro" id="IPR029260">
    <property type="entry name" value="DSPn"/>
</dbReference>
<dbReference type="InterPro" id="IPR000340">
    <property type="entry name" value="Dual-sp_phosphatase_cat-dom"/>
</dbReference>
<evidence type="ECO:0000256" key="4">
    <source>
        <dbReference type="ARBA" id="ARBA00022801"/>
    </source>
</evidence>
<evidence type="ECO:0000256" key="7">
    <source>
        <dbReference type="SAM" id="MobiDB-lite"/>
    </source>
</evidence>
<dbReference type="AlphaFoldDB" id="A0A1Y1I320"/>
<dbReference type="InterPro" id="IPR000387">
    <property type="entry name" value="Tyr_Pase_dom"/>
</dbReference>
<feature type="region of interest" description="Disordered" evidence="7">
    <location>
        <begin position="388"/>
        <end position="436"/>
    </location>
</feature>
<dbReference type="GO" id="GO:0005737">
    <property type="term" value="C:cytoplasm"/>
    <property type="evidence" value="ECO:0000318"/>
    <property type="project" value="GO_Central"/>
</dbReference>
<dbReference type="PROSITE" id="PS50054">
    <property type="entry name" value="TYR_PHOSPHATASE_DUAL"/>
    <property type="match status" value="1"/>
</dbReference>
<evidence type="ECO:0000256" key="1">
    <source>
        <dbReference type="ARBA" id="ARBA00007315"/>
    </source>
</evidence>
<evidence type="ECO:0000256" key="5">
    <source>
        <dbReference type="ARBA" id="ARBA00022912"/>
    </source>
</evidence>
<dbReference type="FunFam" id="3.90.190.10:FF:000006">
    <property type="entry name" value="Dual specificity protein phosphatase CDC14B"/>
    <property type="match status" value="1"/>
</dbReference>
<feature type="compositionally biased region" description="Low complexity" evidence="7">
    <location>
        <begin position="479"/>
        <end position="497"/>
    </location>
</feature>
<dbReference type="OrthoDB" id="2020801at2759"/>
<dbReference type="PANTHER" id="PTHR23339">
    <property type="entry name" value="TYROSINE SPECIFIC PROTEIN PHOSPHATASE AND DUAL SPECIFICITY PROTEIN PHOSPHATASE"/>
    <property type="match status" value="1"/>
</dbReference>
<dbReference type="SMART" id="SM00195">
    <property type="entry name" value="DSPc"/>
    <property type="match status" value="1"/>
</dbReference>
<evidence type="ECO:0000256" key="6">
    <source>
        <dbReference type="ARBA" id="ARBA00023306"/>
    </source>
</evidence>
<accession>A0A1Y1I320</accession>
<dbReference type="Proteomes" id="UP000054558">
    <property type="component" value="Unassembled WGS sequence"/>
</dbReference>
<dbReference type="SMART" id="SM00404">
    <property type="entry name" value="PTPc_motif"/>
    <property type="match status" value="1"/>
</dbReference>